<dbReference type="InterPro" id="IPR037185">
    <property type="entry name" value="EmrE-like"/>
</dbReference>
<dbReference type="EMBL" id="JAVRFJ010000053">
    <property type="protein sequence ID" value="MDT0573592.1"/>
    <property type="molecule type" value="Genomic_DNA"/>
</dbReference>
<keyword evidence="3" id="KW-0732">Signal</keyword>
<proteinExistence type="predicted"/>
<feature type="signal peptide" evidence="3">
    <location>
        <begin position="1"/>
        <end position="23"/>
    </location>
</feature>
<reference evidence="4" key="1">
    <citation type="submission" date="2024-05" db="EMBL/GenBank/DDBJ databases">
        <title>30 novel species of actinomycetes from the DSMZ collection.</title>
        <authorList>
            <person name="Nouioui I."/>
        </authorList>
    </citation>
    <scope>NUCLEOTIDE SEQUENCE</scope>
    <source>
        <strain evidence="4">DSM 3412</strain>
    </source>
</reference>
<organism evidence="4 5">
    <name type="scientific">Streptomyces gottesmaniae</name>
    <dbReference type="NCBI Taxonomy" id="3075518"/>
    <lineage>
        <taxon>Bacteria</taxon>
        <taxon>Bacillati</taxon>
        <taxon>Actinomycetota</taxon>
        <taxon>Actinomycetes</taxon>
        <taxon>Kitasatosporales</taxon>
        <taxon>Streptomycetaceae</taxon>
        <taxon>Streptomyces</taxon>
    </lineage>
</organism>
<dbReference type="RefSeq" id="WP_052146348.1">
    <property type="nucleotide sequence ID" value="NZ_JAVRFJ010000053.1"/>
</dbReference>
<dbReference type="PANTHER" id="PTHR40761">
    <property type="entry name" value="CONSERVED INTEGRAL MEMBRANE ALANINE VALINE AND LEUCINE RICH PROTEIN-RELATED"/>
    <property type="match status" value="1"/>
</dbReference>
<comment type="caution">
    <text evidence="4">The sequence shown here is derived from an EMBL/GenBank/DDBJ whole genome shotgun (WGS) entry which is preliminary data.</text>
</comment>
<feature type="transmembrane region" description="Helical" evidence="2">
    <location>
        <begin position="143"/>
        <end position="162"/>
    </location>
</feature>
<feature type="region of interest" description="Disordered" evidence="1">
    <location>
        <begin position="286"/>
        <end position="310"/>
    </location>
</feature>
<dbReference type="PANTHER" id="PTHR40761:SF1">
    <property type="entry name" value="CONSERVED INTEGRAL MEMBRANE ALANINE VALINE AND LEUCINE RICH PROTEIN-RELATED"/>
    <property type="match status" value="1"/>
</dbReference>
<gene>
    <name evidence="4" type="ORF">RM704_40180</name>
</gene>
<evidence type="ECO:0000313" key="5">
    <source>
        <dbReference type="Proteomes" id="UP001180737"/>
    </source>
</evidence>
<feature type="transmembrane region" description="Helical" evidence="2">
    <location>
        <begin position="230"/>
        <end position="252"/>
    </location>
</feature>
<dbReference type="SUPFAM" id="SSF103481">
    <property type="entry name" value="Multidrug resistance efflux transporter EmrE"/>
    <property type="match status" value="2"/>
</dbReference>
<evidence type="ECO:0008006" key="6">
    <source>
        <dbReference type="Google" id="ProtNLM"/>
    </source>
</evidence>
<feature type="chain" id="PRO_5046432611" description="Integral membrane protein" evidence="3">
    <location>
        <begin position="24"/>
        <end position="310"/>
    </location>
</feature>
<evidence type="ECO:0000256" key="3">
    <source>
        <dbReference type="SAM" id="SignalP"/>
    </source>
</evidence>
<feature type="transmembrane region" description="Helical" evidence="2">
    <location>
        <begin position="171"/>
        <end position="192"/>
    </location>
</feature>
<feature type="transmembrane region" description="Helical" evidence="2">
    <location>
        <begin position="204"/>
        <end position="223"/>
    </location>
</feature>
<dbReference type="Proteomes" id="UP001180737">
    <property type="component" value="Unassembled WGS sequence"/>
</dbReference>
<accession>A0ABU2ZAG6</accession>
<protein>
    <recommendedName>
        <fullName evidence="6">Integral membrane protein</fullName>
    </recommendedName>
</protein>
<feature type="transmembrane region" description="Helical" evidence="2">
    <location>
        <begin position="114"/>
        <end position="131"/>
    </location>
</feature>
<evidence type="ECO:0000256" key="1">
    <source>
        <dbReference type="SAM" id="MobiDB-lite"/>
    </source>
</evidence>
<evidence type="ECO:0000313" key="4">
    <source>
        <dbReference type="EMBL" id="MDT0573592.1"/>
    </source>
</evidence>
<feature type="transmembrane region" description="Helical" evidence="2">
    <location>
        <begin position="88"/>
        <end position="107"/>
    </location>
</feature>
<sequence length="310" mass="30758">MVAGVVWALCAAVCMGTATVFQALGARRVAVARGDGGARGSTGARDRGRTVVEVLRGWPFLAGAGLDTLGFAAQVVALRLAPVFLVEAAVAASLAVTAVAGTLVLGLRPRRAEWAAVAVVCLGLATLAMSAGRAGEGDGDTSLRVAVLVASVLVVAGGWVVGGRLRRGRTVVLGAAAGLSFGLTAIAVRLLPDTTVLGVPAQPSAYAVVVSGLGGYLLLVQALQSGSVTAATAAMVICETVWPGVFGVVWLGDSTRDGYAWSAVIGFVCCVAGGVALARFGEAGESEETGGARGAGEATSRAVGGDPEVK</sequence>
<keyword evidence="5" id="KW-1185">Reference proteome</keyword>
<keyword evidence="2" id="KW-0472">Membrane</keyword>
<name>A0ABU2ZAG6_9ACTN</name>
<keyword evidence="2" id="KW-1133">Transmembrane helix</keyword>
<evidence type="ECO:0000256" key="2">
    <source>
        <dbReference type="SAM" id="Phobius"/>
    </source>
</evidence>
<keyword evidence="2" id="KW-0812">Transmembrane</keyword>
<feature type="transmembrane region" description="Helical" evidence="2">
    <location>
        <begin position="258"/>
        <end position="278"/>
    </location>
</feature>